<keyword evidence="6" id="KW-0325">Glycoprotein</keyword>
<dbReference type="Gene3D" id="3.40.50.1820">
    <property type="entry name" value="alpha/beta hydrolase"/>
    <property type="match status" value="1"/>
</dbReference>
<dbReference type="KEGG" id="blac:94347549"/>
<keyword evidence="8" id="KW-0812">Transmembrane</keyword>
<comment type="similarity">
    <text evidence="1 7">Belongs to the peptidase S10 family.</text>
</comment>
<name>A0A976NYR0_BRELC</name>
<dbReference type="EC" id="3.4.16.-" evidence="7"/>
<keyword evidence="3 7" id="KW-0645">Protease</keyword>
<dbReference type="RefSeq" id="XP_067822439.1">
    <property type="nucleotide sequence ID" value="XM_067961878.1"/>
</dbReference>
<evidence type="ECO:0000256" key="7">
    <source>
        <dbReference type="RuleBase" id="RU361156"/>
    </source>
</evidence>
<gene>
    <name evidence="9" type="ORF">CCR75_003785</name>
</gene>
<keyword evidence="10" id="KW-1185">Reference proteome</keyword>
<evidence type="ECO:0000256" key="3">
    <source>
        <dbReference type="ARBA" id="ARBA00022670"/>
    </source>
</evidence>
<dbReference type="InterPro" id="IPR001563">
    <property type="entry name" value="Peptidase_S10"/>
</dbReference>
<evidence type="ECO:0000256" key="4">
    <source>
        <dbReference type="ARBA" id="ARBA00022729"/>
    </source>
</evidence>
<protein>
    <recommendedName>
        <fullName evidence="7">Carboxypeptidase</fullName>
        <ecNumber evidence="7">3.4.16.-</ecNumber>
    </recommendedName>
</protein>
<keyword evidence="4" id="KW-0732">Signal</keyword>
<dbReference type="Pfam" id="PF00450">
    <property type="entry name" value="Peptidase_S10"/>
    <property type="match status" value="1"/>
</dbReference>
<dbReference type="SUPFAM" id="SSF53474">
    <property type="entry name" value="alpha/beta-Hydrolases"/>
    <property type="match status" value="1"/>
</dbReference>
<dbReference type="PRINTS" id="PR00724">
    <property type="entry name" value="CRBOXYPTASEC"/>
</dbReference>
<dbReference type="EMBL" id="SHOA02000001">
    <property type="protein sequence ID" value="TDH72940.1"/>
    <property type="molecule type" value="Genomic_DNA"/>
</dbReference>
<dbReference type="Proteomes" id="UP000294530">
    <property type="component" value="Unassembled WGS sequence"/>
</dbReference>
<dbReference type="Gene3D" id="1.10.287.410">
    <property type="match status" value="1"/>
</dbReference>
<comment type="caution">
    <text evidence="9">The sequence shown here is derived from an EMBL/GenBank/DDBJ whole genome shotgun (WGS) entry which is preliminary data.</text>
</comment>
<evidence type="ECO:0000256" key="5">
    <source>
        <dbReference type="ARBA" id="ARBA00022801"/>
    </source>
</evidence>
<feature type="transmembrane region" description="Helical" evidence="8">
    <location>
        <begin position="32"/>
        <end position="52"/>
    </location>
</feature>
<dbReference type="PANTHER" id="PTHR11802:SF113">
    <property type="entry name" value="SERINE CARBOXYPEPTIDASE CTSA-4.1"/>
    <property type="match status" value="1"/>
</dbReference>
<sequence>MTSEATPLQLRSTSLQYKVDVWRREEARKRDLTRGGIFLLLLCALSVFIMHVTEFLVDDEESDSAGRHVQTRNMAQDKLVNITSEVFCGLIPDDSGYIELPNIDERFFYWFFKSRRQPDTDPLVLWLTRRPVSSSLQALLTENGPCQVLPDLSTRINPYSWTNESNVLWLDLPTSGSTYADEDTAEISEMKVGENVYCFLQRFFAKHPELAMRDLFITGESYGGHYVPVVSHYVWKRSKEITDIPKVINLKGISIGNSLFQAAIQMPHYLNMAINNSYNIALVDAAELNTMKEALPECVSRLKQCPQNLTACRAGEDFCMKELLNPMLMADRNPFDIRLPYQNDDIDIKGDNMSYVSRYLNSLKIQTALNLDLKHSDALQECNLNRYNASIKSANPAEPIDSYVADLLNDDVRVLVYAGDADLVSNWFGSEVWTLALKWKDRDGFNAANVTSFITKNGVNAGAVRSLKKLFTFLRVYSSGHFVVKDQPAVALDILNRFLRDEDF</sequence>
<keyword evidence="5 7" id="KW-0378">Hydrolase</keyword>
<dbReference type="OrthoDB" id="443318at2759"/>
<evidence type="ECO:0000256" key="6">
    <source>
        <dbReference type="ARBA" id="ARBA00023180"/>
    </source>
</evidence>
<evidence type="ECO:0000313" key="10">
    <source>
        <dbReference type="Proteomes" id="UP000294530"/>
    </source>
</evidence>
<dbReference type="PANTHER" id="PTHR11802">
    <property type="entry name" value="SERINE PROTEASE FAMILY S10 SERINE CARBOXYPEPTIDASE"/>
    <property type="match status" value="1"/>
</dbReference>
<organism evidence="9 10">
    <name type="scientific">Bremia lactucae</name>
    <name type="common">Lettuce downy mildew</name>
    <dbReference type="NCBI Taxonomy" id="4779"/>
    <lineage>
        <taxon>Eukaryota</taxon>
        <taxon>Sar</taxon>
        <taxon>Stramenopiles</taxon>
        <taxon>Oomycota</taxon>
        <taxon>Peronosporomycetes</taxon>
        <taxon>Peronosporales</taxon>
        <taxon>Peronosporaceae</taxon>
        <taxon>Bremia</taxon>
    </lineage>
</organism>
<keyword evidence="8" id="KW-1133">Transmembrane helix</keyword>
<keyword evidence="8" id="KW-0472">Membrane</keyword>
<evidence type="ECO:0000313" key="9">
    <source>
        <dbReference type="EMBL" id="TDH72940.1"/>
    </source>
</evidence>
<evidence type="ECO:0000256" key="1">
    <source>
        <dbReference type="ARBA" id="ARBA00009431"/>
    </source>
</evidence>
<dbReference type="InterPro" id="IPR029058">
    <property type="entry name" value="AB_hydrolase_fold"/>
</dbReference>
<evidence type="ECO:0000256" key="8">
    <source>
        <dbReference type="SAM" id="Phobius"/>
    </source>
</evidence>
<accession>A0A976NYR0</accession>
<dbReference type="GeneID" id="94347549"/>
<dbReference type="InterPro" id="IPR018202">
    <property type="entry name" value="Ser_caboxypep_ser_AS"/>
</dbReference>
<dbReference type="FunFam" id="1.10.287.410:FF:000002">
    <property type="entry name" value="Carboxypeptidase"/>
    <property type="match status" value="1"/>
</dbReference>
<dbReference type="AlphaFoldDB" id="A0A976NYR0"/>
<reference evidence="9 10" key="1">
    <citation type="journal article" date="2021" name="Genome Biol.">
        <title>AFLAP: assembly-free linkage analysis pipeline using k-mers from genome sequencing data.</title>
        <authorList>
            <person name="Fletcher K."/>
            <person name="Zhang L."/>
            <person name="Gil J."/>
            <person name="Han R."/>
            <person name="Cavanaugh K."/>
            <person name="Michelmore R."/>
        </authorList>
    </citation>
    <scope>NUCLEOTIDE SEQUENCE [LARGE SCALE GENOMIC DNA]</scope>
    <source>
        <strain evidence="9 10">SF5</strain>
    </source>
</reference>
<evidence type="ECO:0000256" key="2">
    <source>
        <dbReference type="ARBA" id="ARBA00022645"/>
    </source>
</evidence>
<keyword evidence="2 7" id="KW-0121">Carboxypeptidase</keyword>
<proteinExistence type="inferred from homology"/>
<dbReference type="PROSITE" id="PS00131">
    <property type="entry name" value="CARBOXYPEPT_SER_SER"/>
    <property type="match status" value="1"/>
</dbReference>
<dbReference type="GO" id="GO:0004185">
    <property type="term" value="F:serine-type carboxypeptidase activity"/>
    <property type="evidence" value="ECO:0007669"/>
    <property type="project" value="UniProtKB-UniRule"/>
</dbReference>
<dbReference type="GO" id="GO:0006508">
    <property type="term" value="P:proteolysis"/>
    <property type="evidence" value="ECO:0007669"/>
    <property type="project" value="UniProtKB-KW"/>
</dbReference>